<name>A0A172UWC9_9MYCO</name>
<organism evidence="1 2">
    <name type="scientific">Mycobacterium adipatum</name>
    <dbReference type="NCBI Taxonomy" id="1682113"/>
    <lineage>
        <taxon>Bacteria</taxon>
        <taxon>Bacillati</taxon>
        <taxon>Actinomycetota</taxon>
        <taxon>Actinomycetes</taxon>
        <taxon>Mycobacteriales</taxon>
        <taxon>Mycobacteriaceae</taxon>
        <taxon>Mycobacterium</taxon>
    </lineage>
</organism>
<dbReference type="RefSeq" id="WP_068004084.1">
    <property type="nucleotide sequence ID" value="NZ_CP015597.1"/>
</dbReference>
<geneLocation type="plasmid" evidence="2">
    <name>pmyc1</name>
</geneLocation>
<dbReference type="OrthoDB" id="9856330at2"/>
<dbReference type="Proteomes" id="UP000077143">
    <property type="component" value="Plasmid pMYC1"/>
</dbReference>
<sequence length="195" mass="21314">MNAIRSYLKGLQQTPFPPMAETYDVPEVTSDGPLRVVDMAARGYLQAVNVVLSSDQLVAMRQWGERMIRINAWLDVLDAGDDVDRAAAAMAALPDVGDGTEYDSATTVFDEIQALAVSQRKCDADRASLREAIAFYLAAVDRTVAGFTGFLQSCDDVGEQLRHAVEVARRIDGYRRRLSDIQKNSEAGSGTRPVV</sequence>
<dbReference type="KEGG" id="madi:A7U43_28120"/>
<reference evidence="1 2" key="1">
    <citation type="submission" date="2016-05" db="EMBL/GenBank/DDBJ databases">
        <title>Complete genome sequence of a phthalic acid esters degrading Mycobacterium sp. YC-RL4.</title>
        <authorList>
            <person name="Ren L."/>
            <person name="Fan S."/>
            <person name="Ruth N."/>
            <person name="Jia Y."/>
            <person name="Wang J."/>
            <person name="Qiao C."/>
        </authorList>
    </citation>
    <scope>NUCLEOTIDE SEQUENCE [LARGE SCALE GENOMIC DNA]</scope>
    <source>
        <strain evidence="1 2">YC-RL4</strain>
        <plasmid evidence="2">pmyc1</plasmid>
    </source>
</reference>
<accession>A0A172UWC9</accession>
<keyword evidence="2" id="KW-1185">Reference proteome</keyword>
<evidence type="ECO:0000313" key="1">
    <source>
        <dbReference type="EMBL" id="ANE83392.1"/>
    </source>
</evidence>
<evidence type="ECO:0000313" key="2">
    <source>
        <dbReference type="Proteomes" id="UP000077143"/>
    </source>
</evidence>
<evidence type="ECO:0008006" key="3">
    <source>
        <dbReference type="Google" id="ProtNLM"/>
    </source>
</evidence>
<keyword evidence="1" id="KW-0614">Plasmid</keyword>
<protein>
    <recommendedName>
        <fullName evidence="3">ESX-1 secretion-associated protein EspA/EspE-like domain-containing protein</fullName>
    </recommendedName>
</protein>
<dbReference type="AlphaFoldDB" id="A0A172UWC9"/>
<gene>
    <name evidence="1" type="ORF">A7U43_28120</name>
</gene>
<proteinExistence type="predicted"/>
<dbReference type="EMBL" id="CP015597">
    <property type="protein sequence ID" value="ANE83392.1"/>
    <property type="molecule type" value="Genomic_DNA"/>
</dbReference>